<feature type="domain" description="Integral membrane bound transporter" evidence="6">
    <location>
        <begin position="210"/>
        <end position="336"/>
    </location>
</feature>
<name>A0A1N7CJX0_9RHOO</name>
<dbReference type="AlphaFoldDB" id="A0A1N7CJX0"/>
<dbReference type="OrthoDB" id="581879at2"/>
<keyword evidence="4 5" id="KW-0472">Membrane</keyword>
<evidence type="ECO:0000256" key="1">
    <source>
        <dbReference type="ARBA" id="ARBA00004141"/>
    </source>
</evidence>
<sequence length="364" mass="39680">MTVPGSWSRVAALLRDELRQLMTIKPSDRPWQMPFAAALATGLPLLVGAWFDRMDYGLISSLGGLVFLYLPETPLHHRMVALMASAFAMTASYALGVMSHLVPPVMMMVLTFTAILVTMVCRFYRVGPPGSLFFIMAASIGAYSPGGILEVPLKVGLFAMGCLLASLIAFFYSVYILRRRDPRPVEPLPAPTFDFVVFDSVVIGLSVGVSLALAQLLQLERAYWVPVSCLAVMQGMNLRAVWDKQLHRLLGTAIGMLVSWGLLSLPLDKWSISLVMIGLAFVVETAVVRHYGFAAIFITPLTILLAEAATLGHGSATELIQARFFDTLLGCLVGFAGGICLHSPRFRTVVGAQMRRLVPARLFS</sequence>
<feature type="transmembrane region" description="Helical" evidence="5">
    <location>
        <begin position="105"/>
        <end position="124"/>
    </location>
</feature>
<keyword evidence="8" id="KW-1185">Reference proteome</keyword>
<feature type="transmembrane region" description="Helical" evidence="5">
    <location>
        <begin position="293"/>
        <end position="312"/>
    </location>
</feature>
<proteinExistence type="predicted"/>
<evidence type="ECO:0000256" key="3">
    <source>
        <dbReference type="ARBA" id="ARBA00022989"/>
    </source>
</evidence>
<keyword evidence="3 5" id="KW-1133">Transmembrane helix</keyword>
<dbReference type="InterPro" id="IPR049453">
    <property type="entry name" value="Memb_transporter_dom"/>
</dbReference>
<reference evidence="8" key="1">
    <citation type="submission" date="2017-01" db="EMBL/GenBank/DDBJ databases">
        <authorList>
            <person name="Varghese N."/>
            <person name="Submissions S."/>
        </authorList>
    </citation>
    <scope>NUCLEOTIDE SEQUENCE [LARGE SCALE GENOMIC DNA]</scope>
    <source>
        <strain evidence="8">ATCC 51758</strain>
    </source>
</reference>
<dbReference type="STRING" id="34027.SAMN05421829_12516"/>
<feature type="transmembrane region" description="Helical" evidence="5">
    <location>
        <begin position="131"/>
        <end position="149"/>
    </location>
</feature>
<evidence type="ECO:0000256" key="2">
    <source>
        <dbReference type="ARBA" id="ARBA00022692"/>
    </source>
</evidence>
<dbReference type="Pfam" id="PF13515">
    <property type="entry name" value="FUSC_2"/>
    <property type="match status" value="1"/>
</dbReference>
<feature type="transmembrane region" description="Helical" evidence="5">
    <location>
        <begin position="196"/>
        <end position="217"/>
    </location>
</feature>
<evidence type="ECO:0000256" key="5">
    <source>
        <dbReference type="SAM" id="Phobius"/>
    </source>
</evidence>
<evidence type="ECO:0000313" key="8">
    <source>
        <dbReference type="Proteomes" id="UP000186819"/>
    </source>
</evidence>
<accession>A0A1N7CJX0</accession>
<evidence type="ECO:0000256" key="4">
    <source>
        <dbReference type="ARBA" id="ARBA00023136"/>
    </source>
</evidence>
<feature type="transmembrane region" description="Helical" evidence="5">
    <location>
        <begin position="56"/>
        <end position="72"/>
    </location>
</feature>
<dbReference type="GO" id="GO:0016020">
    <property type="term" value="C:membrane"/>
    <property type="evidence" value="ECO:0007669"/>
    <property type="project" value="UniProtKB-SubCell"/>
</dbReference>
<dbReference type="Proteomes" id="UP000186819">
    <property type="component" value="Unassembled WGS sequence"/>
</dbReference>
<feature type="transmembrane region" description="Helical" evidence="5">
    <location>
        <begin position="155"/>
        <end position="175"/>
    </location>
</feature>
<feature type="transmembrane region" description="Helical" evidence="5">
    <location>
        <begin position="324"/>
        <end position="346"/>
    </location>
</feature>
<evidence type="ECO:0000313" key="7">
    <source>
        <dbReference type="EMBL" id="SIR63911.1"/>
    </source>
</evidence>
<keyword evidence="2 5" id="KW-0812">Transmembrane</keyword>
<dbReference type="EMBL" id="FTMD01000025">
    <property type="protein sequence ID" value="SIR63911.1"/>
    <property type="molecule type" value="Genomic_DNA"/>
</dbReference>
<gene>
    <name evidence="7" type="ORF">SAMN05421829_12516</name>
</gene>
<dbReference type="RefSeq" id="WP_076604427.1">
    <property type="nucleotide sequence ID" value="NZ_FTMD01000025.1"/>
</dbReference>
<feature type="transmembrane region" description="Helical" evidence="5">
    <location>
        <begin position="249"/>
        <end position="265"/>
    </location>
</feature>
<evidence type="ECO:0000259" key="6">
    <source>
        <dbReference type="Pfam" id="PF13515"/>
    </source>
</evidence>
<protein>
    <submittedName>
        <fullName evidence="7">Fusaric acid resistance protein-like</fullName>
    </submittedName>
</protein>
<organism evidence="7 8">
    <name type="scientific">Aromatoleum tolulyticum</name>
    <dbReference type="NCBI Taxonomy" id="34027"/>
    <lineage>
        <taxon>Bacteria</taxon>
        <taxon>Pseudomonadati</taxon>
        <taxon>Pseudomonadota</taxon>
        <taxon>Betaproteobacteria</taxon>
        <taxon>Rhodocyclales</taxon>
        <taxon>Rhodocyclaceae</taxon>
        <taxon>Aromatoleum</taxon>
    </lineage>
</organism>
<comment type="subcellular location">
    <subcellularLocation>
        <location evidence="1">Membrane</location>
        <topology evidence="1">Multi-pass membrane protein</topology>
    </subcellularLocation>
</comment>
<feature type="transmembrane region" description="Helical" evidence="5">
    <location>
        <begin position="31"/>
        <end position="50"/>
    </location>
</feature>